<dbReference type="PANTHER" id="PTHR10030">
    <property type="entry name" value="ALPHA-L-FUCOSIDASE"/>
    <property type="match status" value="1"/>
</dbReference>
<dbReference type="EC" id="3.2.1.51" evidence="3"/>
<reference evidence="9 10" key="1">
    <citation type="submission" date="2017-11" db="EMBL/GenBank/DDBJ databases">
        <title>Genomic Encyclopedia of Archaeal and Bacterial Type Strains, Phase II (KMG-II): From Individual Species to Whole Genera.</title>
        <authorList>
            <person name="Goeker M."/>
        </authorList>
    </citation>
    <scope>NUCLEOTIDE SEQUENCE [LARGE SCALE GENOMIC DNA]</scope>
    <source>
        <strain evidence="9 10">DSM 25625</strain>
    </source>
</reference>
<dbReference type="SMART" id="SM00812">
    <property type="entry name" value="Alpha_L_fucos"/>
    <property type="match status" value="1"/>
</dbReference>
<evidence type="ECO:0000256" key="3">
    <source>
        <dbReference type="ARBA" id="ARBA00012662"/>
    </source>
</evidence>
<evidence type="ECO:0000256" key="2">
    <source>
        <dbReference type="ARBA" id="ARBA00007951"/>
    </source>
</evidence>
<sequence length="449" mass="49635">MSQAQTAFVRSTAFELPGGEWFDGAGLGLFVHWDQASQQGLEVSWPLVARSIIPGVDKVEDSVTIEQYQSTAATFDPAEWDAAALARHAKDAGATYVVFTARHHAGYNMFFTEQSEFGVEFSPIGRDITREFVDAVRAEGLRVGIYYSLPDWNHPDYPAFTVDDLPYAEEHWPAAGDPAFADSEVATDRFRRSSPEEWSRYLDYVRAQLTELLTNYGTIDLLWFDGDWERSAAEWTAPGLRRLIKSLQPDVIINDRLPGQGDYRTPEQAFPATAPDGPWELCLTIGEMWGWRPGDTRLKSSHSLAATLVDVVSRGGNLLLNVGPRGDGSLPETHVERLTEIADWMQKHRESVIGVSPTTGIDFFGPSTARPGTLYLHLVMQPVEEIVVRGLPVRDISGIRLLQTGEPLDHSVSFEVHSIEIGEVTTGEIRIPAPAPSGAVIDVIAIDFS</sequence>
<organism evidence="9 10">
    <name type="scientific">Compostimonas suwonensis</name>
    <dbReference type="NCBI Taxonomy" id="1048394"/>
    <lineage>
        <taxon>Bacteria</taxon>
        <taxon>Bacillati</taxon>
        <taxon>Actinomycetota</taxon>
        <taxon>Actinomycetes</taxon>
        <taxon>Micrococcales</taxon>
        <taxon>Microbacteriaceae</taxon>
        <taxon>Compostimonas</taxon>
    </lineage>
</organism>
<dbReference type="PIRSF" id="PIRSF001092">
    <property type="entry name" value="Alpha-L-fucosidase"/>
    <property type="match status" value="1"/>
</dbReference>
<dbReference type="OrthoDB" id="5526311at2"/>
<dbReference type="Gene3D" id="3.20.20.80">
    <property type="entry name" value="Glycosidases"/>
    <property type="match status" value="1"/>
</dbReference>
<dbReference type="InterPro" id="IPR016286">
    <property type="entry name" value="FUC_metazoa-typ"/>
</dbReference>
<dbReference type="GO" id="GO:0016139">
    <property type="term" value="P:glycoside catabolic process"/>
    <property type="evidence" value="ECO:0007669"/>
    <property type="project" value="TreeGrafter"/>
</dbReference>
<gene>
    <name evidence="9" type="ORF">CLV54_1783</name>
</gene>
<keyword evidence="5" id="KW-0378">Hydrolase</keyword>
<proteinExistence type="inferred from homology"/>
<dbReference type="GO" id="GO:0005764">
    <property type="term" value="C:lysosome"/>
    <property type="evidence" value="ECO:0007669"/>
    <property type="project" value="TreeGrafter"/>
</dbReference>
<keyword evidence="6" id="KW-0326">Glycosidase</keyword>
<dbReference type="InterPro" id="IPR057739">
    <property type="entry name" value="Glyco_hydro_29_N"/>
</dbReference>
<dbReference type="GO" id="GO:0004560">
    <property type="term" value="F:alpha-L-fucosidase activity"/>
    <property type="evidence" value="ECO:0007669"/>
    <property type="project" value="InterPro"/>
</dbReference>
<dbReference type="Pfam" id="PF01120">
    <property type="entry name" value="Alpha_L_fucos"/>
    <property type="match status" value="1"/>
</dbReference>
<accession>A0A2M9BVM5</accession>
<comment type="caution">
    <text evidence="9">The sequence shown here is derived from an EMBL/GenBank/DDBJ whole genome shotgun (WGS) entry which is preliminary data.</text>
</comment>
<dbReference type="GO" id="GO:0006004">
    <property type="term" value="P:fucose metabolic process"/>
    <property type="evidence" value="ECO:0007669"/>
    <property type="project" value="InterPro"/>
</dbReference>
<dbReference type="PANTHER" id="PTHR10030:SF37">
    <property type="entry name" value="ALPHA-L-FUCOSIDASE-RELATED"/>
    <property type="match status" value="1"/>
</dbReference>
<dbReference type="EMBL" id="PGFB01000003">
    <property type="protein sequence ID" value="PJJ61991.1"/>
    <property type="molecule type" value="Genomic_DNA"/>
</dbReference>
<protein>
    <recommendedName>
        <fullName evidence="3">alpha-L-fucosidase</fullName>
        <ecNumber evidence="3">3.2.1.51</ecNumber>
    </recommendedName>
</protein>
<evidence type="ECO:0000256" key="6">
    <source>
        <dbReference type="ARBA" id="ARBA00023295"/>
    </source>
</evidence>
<evidence type="ECO:0000256" key="5">
    <source>
        <dbReference type="ARBA" id="ARBA00022801"/>
    </source>
</evidence>
<comment type="function">
    <text evidence="1">Alpha-L-fucosidase is responsible for hydrolyzing the alpha-1,6-linked fucose joined to the reducing-end N-acetylglucosamine of the carbohydrate moieties of glycoproteins.</text>
</comment>
<feature type="domain" description="Glycoside hydrolase family 29 N-terminal" evidence="8">
    <location>
        <begin position="20"/>
        <end position="349"/>
    </location>
</feature>
<feature type="site" description="May be important for catalysis" evidence="7">
    <location>
        <position position="282"/>
    </location>
</feature>
<evidence type="ECO:0000256" key="1">
    <source>
        <dbReference type="ARBA" id="ARBA00004071"/>
    </source>
</evidence>
<evidence type="ECO:0000256" key="4">
    <source>
        <dbReference type="ARBA" id="ARBA00022729"/>
    </source>
</evidence>
<dbReference type="InterPro" id="IPR000933">
    <property type="entry name" value="Glyco_hydro_29"/>
</dbReference>
<dbReference type="Proteomes" id="UP000230161">
    <property type="component" value="Unassembled WGS sequence"/>
</dbReference>
<name>A0A2M9BVM5_9MICO</name>
<evidence type="ECO:0000313" key="9">
    <source>
        <dbReference type="EMBL" id="PJJ61991.1"/>
    </source>
</evidence>
<evidence type="ECO:0000259" key="8">
    <source>
        <dbReference type="Pfam" id="PF01120"/>
    </source>
</evidence>
<dbReference type="SUPFAM" id="SSF51445">
    <property type="entry name" value="(Trans)glycosidases"/>
    <property type="match status" value="1"/>
</dbReference>
<dbReference type="InterPro" id="IPR017853">
    <property type="entry name" value="GH"/>
</dbReference>
<comment type="similarity">
    <text evidence="2">Belongs to the glycosyl hydrolase 29 family.</text>
</comment>
<keyword evidence="4" id="KW-0732">Signal</keyword>
<evidence type="ECO:0000256" key="7">
    <source>
        <dbReference type="PIRSR" id="PIRSR001092-1"/>
    </source>
</evidence>
<dbReference type="PRINTS" id="PR00741">
    <property type="entry name" value="GLHYDRLASE29"/>
</dbReference>
<keyword evidence="10" id="KW-1185">Reference proteome</keyword>
<evidence type="ECO:0000313" key="10">
    <source>
        <dbReference type="Proteomes" id="UP000230161"/>
    </source>
</evidence>
<dbReference type="RefSeq" id="WP_100344602.1">
    <property type="nucleotide sequence ID" value="NZ_PGFB01000003.1"/>
</dbReference>
<dbReference type="AlphaFoldDB" id="A0A2M9BVM5"/>